<dbReference type="Gene3D" id="3.40.720.10">
    <property type="entry name" value="Alkaline Phosphatase, subunit A"/>
    <property type="match status" value="1"/>
</dbReference>
<keyword evidence="1" id="KW-0812">Transmembrane</keyword>
<keyword evidence="4" id="KW-1185">Reference proteome</keyword>
<dbReference type="InterPro" id="IPR017850">
    <property type="entry name" value="Alkaline_phosphatase_core_sf"/>
</dbReference>
<feature type="transmembrane region" description="Helical" evidence="1">
    <location>
        <begin position="12"/>
        <end position="29"/>
    </location>
</feature>
<dbReference type="SUPFAM" id="SSF53649">
    <property type="entry name" value="Alkaline phosphatase-like"/>
    <property type="match status" value="2"/>
</dbReference>
<evidence type="ECO:0000313" key="3">
    <source>
        <dbReference type="EMBL" id="MDP2566393.1"/>
    </source>
</evidence>
<feature type="domain" description="Sulfatase N-terminal" evidence="2">
    <location>
        <begin position="294"/>
        <end position="394"/>
    </location>
</feature>
<evidence type="ECO:0000313" key="4">
    <source>
        <dbReference type="Proteomes" id="UP001177212"/>
    </source>
</evidence>
<dbReference type="Pfam" id="PF00884">
    <property type="entry name" value="Sulfatase"/>
    <property type="match status" value="1"/>
</dbReference>
<feature type="transmembrane region" description="Helical" evidence="1">
    <location>
        <begin position="104"/>
        <end position="121"/>
    </location>
</feature>
<organism evidence="3 4">
    <name type="scientific">Pseudoalteromonas marina</name>
    <dbReference type="NCBI Taxonomy" id="267375"/>
    <lineage>
        <taxon>Bacteria</taxon>
        <taxon>Pseudomonadati</taxon>
        <taxon>Pseudomonadota</taxon>
        <taxon>Gammaproteobacteria</taxon>
        <taxon>Alteromonadales</taxon>
        <taxon>Pseudoalteromonadaceae</taxon>
        <taxon>Pseudoalteromonas</taxon>
    </lineage>
</organism>
<name>A0ABT9FHX3_9GAMM</name>
<keyword evidence="1" id="KW-1133">Transmembrane helix</keyword>
<evidence type="ECO:0000256" key="1">
    <source>
        <dbReference type="SAM" id="Phobius"/>
    </source>
</evidence>
<comment type="caution">
    <text evidence="3">The sequence shown here is derived from an EMBL/GenBank/DDBJ whole genome shotgun (WGS) entry which is preliminary data.</text>
</comment>
<sequence length="478" mass="54004">MKCNNELSQAVNYILLPAILLMPFFIGAYQGYESYIMFYCVYLGTLYTRVLAKPILTLTALFQWVQLINICTTDREIYFDQISSFVETPLSAISVAQGHISGDLILATAGYFLVTIFLIALSKPLKPSDTPELTVKLLTVLIIFSAYSTSNLHKYNKHPLIYMSQYLQGVVDNQMENLAELIPPAKVQKDIAPKIIFILGEAQGHISNVKDVMPHLNNAITNKTAVYFSDVAPLGNYTAISTNQIIESVELKDFEKPHTGFLQIPIAIQKESLYVSSRNLTWGKFEDKVNNRFNTQSVDCKQVTADCGLVEGVDDIKVLNELVLPFAKDKNSFFITWQMNGSHTPLKDKSPEQYKKFKDDYLNSIHYTDIVLNELRNKLPPDTWIVFVADHTQEYKLIDNAAPKVLSFIENTNISDTSIPSNKDSKLTQLDIVDALFALQGFETNQKAPTILNKKLSREGHRGIYRSHNVKTRVEVKP</sequence>
<dbReference type="InterPro" id="IPR000917">
    <property type="entry name" value="Sulfatase_N"/>
</dbReference>
<dbReference type="EMBL" id="JAUYVT010000020">
    <property type="protein sequence ID" value="MDP2566393.1"/>
    <property type="molecule type" value="Genomic_DNA"/>
</dbReference>
<dbReference type="Proteomes" id="UP001177212">
    <property type="component" value="Unassembled WGS sequence"/>
</dbReference>
<dbReference type="RefSeq" id="WP_305473006.1">
    <property type="nucleotide sequence ID" value="NZ_JAUYVT010000020.1"/>
</dbReference>
<feature type="transmembrane region" description="Helical" evidence="1">
    <location>
        <begin position="133"/>
        <end position="153"/>
    </location>
</feature>
<protein>
    <submittedName>
        <fullName evidence="3">Sulfatase-like hydrolase/transferase</fullName>
    </submittedName>
</protein>
<accession>A0ABT9FHX3</accession>
<keyword evidence="1" id="KW-0472">Membrane</keyword>
<reference evidence="3" key="1">
    <citation type="submission" date="2023-07" db="EMBL/GenBank/DDBJ databases">
        <title>Genome content predicts the carbon catabolic preferences of heterotrophic bacteria.</title>
        <authorList>
            <person name="Gralka M."/>
        </authorList>
    </citation>
    <scope>NUCLEOTIDE SEQUENCE</scope>
    <source>
        <strain evidence="3">4G09</strain>
    </source>
</reference>
<proteinExistence type="predicted"/>
<gene>
    <name evidence="3" type="ORF">Q8W34_17235</name>
</gene>
<evidence type="ECO:0000259" key="2">
    <source>
        <dbReference type="Pfam" id="PF00884"/>
    </source>
</evidence>